<dbReference type="Pfam" id="PF08281">
    <property type="entry name" value="Sigma70_r4_2"/>
    <property type="match status" value="1"/>
</dbReference>
<evidence type="ECO:0000256" key="4">
    <source>
        <dbReference type="ARBA" id="ARBA00023163"/>
    </source>
</evidence>
<evidence type="ECO:0000259" key="6">
    <source>
        <dbReference type="Pfam" id="PF08281"/>
    </source>
</evidence>
<protein>
    <submittedName>
        <fullName evidence="7">RNA polymerase RpoE-like sigma-24 subunit</fullName>
    </submittedName>
</protein>
<dbReference type="SUPFAM" id="SSF88946">
    <property type="entry name" value="Sigma2 domain of RNA polymerase sigma factors"/>
    <property type="match status" value="1"/>
</dbReference>
<dbReference type="EMBL" id="PTJC01000005">
    <property type="protein sequence ID" value="PPK88599.1"/>
    <property type="molecule type" value="Genomic_DNA"/>
</dbReference>
<dbReference type="Pfam" id="PF04542">
    <property type="entry name" value="Sigma70_r2"/>
    <property type="match status" value="1"/>
</dbReference>
<gene>
    <name evidence="7" type="ORF">CLV84_1568</name>
</gene>
<dbReference type="SUPFAM" id="SSF88659">
    <property type="entry name" value="Sigma3 and sigma4 domains of RNA polymerase sigma factors"/>
    <property type="match status" value="1"/>
</dbReference>
<dbReference type="InterPro" id="IPR036388">
    <property type="entry name" value="WH-like_DNA-bd_sf"/>
</dbReference>
<comment type="similarity">
    <text evidence="1">Belongs to the sigma-70 factor family. ECF subfamily.</text>
</comment>
<organism evidence="7 8">
    <name type="scientific">Neolewinella xylanilytica</name>
    <dbReference type="NCBI Taxonomy" id="1514080"/>
    <lineage>
        <taxon>Bacteria</taxon>
        <taxon>Pseudomonadati</taxon>
        <taxon>Bacteroidota</taxon>
        <taxon>Saprospiria</taxon>
        <taxon>Saprospirales</taxon>
        <taxon>Lewinellaceae</taxon>
        <taxon>Neolewinella</taxon>
    </lineage>
</organism>
<evidence type="ECO:0000313" key="8">
    <source>
        <dbReference type="Proteomes" id="UP000237662"/>
    </source>
</evidence>
<reference evidence="7 8" key="1">
    <citation type="submission" date="2018-02" db="EMBL/GenBank/DDBJ databases">
        <title>Genomic Encyclopedia of Archaeal and Bacterial Type Strains, Phase II (KMG-II): from individual species to whole genera.</title>
        <authorList>
            <person name="Goeker M."/>
        </authorList>
    </citation>
    <scope>NUCLEOTIDE SEQUENCE [LARGE SCALE GENOMIC DNA]</scope>
    <source>
        <strain evidence="7 8">DSM 29526</strain>
    </source>
</reference>
<dbReference type="InterPro" id="IPR039425">
    <property type="entry name" value="RNA_pol_sigma-70-like"/>
</dbReference>
<dbReference type="PANTHER" id="PTHR43133">
    <property type="entry name" value="RNA POLYMERASE ECF-TYPE SIGMA FACTO"/>
    <property type="match status" value="1"/>
</dbReference>
<dbReference type="InterPro" id="IPR013249">
    <property type="entry name" value="RNA_pol_sigma70_r4_t2"/>
</dbReference>
<keyword evidence="4" id="KW-0804">Transcription</keyword>
<feature type="domain" description="RNA polymerase sigma factor 70 region 4 type 2" evidence="6">
    <location>
        <begin position="124"/>
        <end position="175"/>
    </location>
</feature>
<sequence>MHLPLTPTSPHADLIDACLRGERRAQEQFYRSHFPKLLPICLRYLGNREESVEVLNQAMLKIFQSLDGYRGDGSFEGWLATIVRNHALSFLREQARAQRKLVDKTFVWPPSVPNRALDQLAVEDILKLLERLPDHLRVVFSLVVFDGYTHAEVAAELEITETASRWRLMKSRDHLQRGYRATHADKTSES</sequence>
<dbReference type="OrthoDB" id="9782991at2"/>
<dbReference type="GO" id="GO:0006352">
    <property type="term" value="P:DNA-templated transcription initiation"/>
    <property type="evidence" value="ECO:0007669"/>
    <property type="project" value="InterPro"/>
</dbReference>
<comment type="caution">
    <text evidence="7">The sequence shown here is derived from an EMBL/GenBank/DDBJ whole genome shotgun (WGS) entry which is preliminary data.</text>
</comment>
<dbReference type="PANTHER" id="PTHR43133:SF46">
    <property type="entry name" value="RNA POLYMERASE SIGMA-70 FACTOR ECF SUBFAMILY"/>
    <property type="match status" value="1"/>
</dbReference>
<dbReference type="Proteomes" id="UP000237662">
    <property type="component" value="Unassembled WGS sequence"/>
</dbReference>
<dbReference type="AlphaFoldDB" id="A0A2S6IAW6"/>
<feature type="domain" description="RNA polymerase sigma-70 region 2" evidence="5">
    <location>
        <begin position="29"/>
        <end position="96"/>
    </location>
</feature>
<evidence type="ECO:0000313" key="7">
    <source>
        <dbReference type="EMBL" id="PPK88599.1"/>
    </source>
</evidence>
<dbReference type="NCBIfam" id="TIGR02937">
    <property type="entry name" value="sigma70-ECF"/>
    <property type="match status" value="1"/>
</dbReference>
<proteinExistence type="inferred from homology"/>
<evidence type="ECO:0000256" key="3">
    <source>
        <dbReference type="ARBA" id="ARBA00023082"/>
    </source>
</evidence>
<dbReference type="InterPro" id="IPR013325">
    <property type="entry name" value="RNA_pol_sigma_r2"/>
</dbReference>
<evidence type="ECO:0000256" key="1">
    <source>
        <dbReference type="ARBA" id="ARBA00010641"/>
    </source>
</evidence>
<dbReference type="InterPro" id="IPR013324">
    <property type="entry name" value="RNA_pol_sigma_r3/r4-like"/>
</dbReference>
<dbReference type="Gene3D" id="1.10.1740.10">
    <property type="match status" value="1"/>
</dbReference>
<accession>A0A2S6IAW6</accession>
<keyword evidence="3" id="KW-0731">Sigma factor</keyword>
<evidence type="ECO:0000256" key="2">
    <source>
        <dbReference type="ARBA" id="ARBA00023015"/>
    </source>
</evidence>
<dbReference type="GO" id="GO:0016987">
    <property type="term" value="F:sigma factor activity"/>
    <property type="evidence" value="ECO:0007669"/>
    <property type="project" value="UniProtKB-KW"/>
</dbReference>
<dbReference type="RefSeq" id="WP_104419138.1">
    <property type="nucleotide sequence ID" value="NZ_PTJC01000005.1"/>
</dbReference>
<dbReference type="GO" id="GO:0003677">
    <property type="term" value="F:DNA binding"/>
    <property type="evidence" value="ECO:0007669"/>
    <property type="project" value="InterPro"/>
</dbReference>
<keyword evidence="8" id="KW-1185">Reference proteome</keyword>
<evidence type="ECO:0000259" key="5">
    <source>
        <dbReference type="Pfam" id="PF04542"/>
    </source>
</evidence>
<dbReference type="Gene3D" id="1.10.10.10">
    <property type="entry name" value="Winged helix-like DNA-binding domain superfamily/Winged helix DNA-binding domain"/>
    <property type="match status" value="1"/>
</dbReference>
<name>A0A2S6IAW6_9BACT</name>
<keyword evidence="2" id="KW-0805">Transcription regulation</keyword>
<dbReference type="InterPro" id="IPR014284">
    <property type="entry name" value="RNA_pol_sigma-70_dom"/>
</dbReference>
<dbReference type="InterPro" id="IPR007627">
    <property type="entry name" value="RNA_pol_sigma70_r2"/>
</dbReference>